<organism evidence="2 3">
    <name type="scientific">Zophobas morio</name>
    <dbReference type="NCBI Taxonomy" id="2755281"/>
    <lineage>
        <taxon>Eukaryota</taxon>
        <taxon>Metazoa</taxon>
        <taxon>Ecdysozoa</taxon>
        <taxon>Arthropoda</taxon>
        <taxon>Hexapoda</taxon>
        <taxon>Insecta</taxon>
        <taxon>Pterygota</taxon>
        <taxon>Neoptera</taxon>
        <taxon>Endopterygota</taxon>
        <taxon>Coleoptera</taxon>
        <taxon>Polyphaga</taxon>
        <taxon>Cucujiformia</taxon>
        <taxon>Tenebrionidae</taxon>
        <taxon>Zophobas</taxon>
    </lineage>
</organism>
<dbReference type="EMBL" id="JALNTZ010000008">
    <property type="protein sequence ID" value="KAJ3643454.1"/>
    <property type="molecule type" value="Genomic_DNA"/>
</dbReference>
<protein>
    <recommendedName>
        <fullName evidence="4">GPS domain-containing protein</fullName>
    </recommendedName>
</protein>
<dbReference type="Proteomes" id="UP001168821">
    <property type="component" value="Unassembled WGS sequence"/>
</dbReference>
<reference evidence="2" key="1">
    <citation type="journal article" date="2023" name="G3 (Bethesda)">
        <title>Whole genome assemblies of Zophobas morio and Tenebrio molitor.</title>
        <authorList>
            <person name="Kaur S."/>
            <person name="Stinson S.A."/>
            <person name="diCenzo G.C."/>
        </authorList>
    </citation>
    <scope>NUCLEOTIDE SEQUENCE</scope>
    <source>
        <strain evidence="2">QUZm001</strain>
    </source>
</reference>
<feature type="transmembrane region" description="Helical" evidence="1">
    <location>
        <begin position="71"/>
        <end position="92"/>
    </location>
</feature>
<dbReference type="AlphaFoldDB" id="A0AA38HYM9"/>
<keyword evidence="1" id="KW-0812">Transmembrane</keyword>
<evidence type="ECO:0000313" key="2">
    <source>
        <dbReference type="EMBL" id="KAJ3643454.1"/>
    </source>
</evidence>
<accession>A0AA38HYM9</accession>
<keyword evidence="1" id="KW-0472">Membrane</keyword>
<sequence length="113" mass="13129">MYKKFCIPKWMILRNDWVPTCMQPGQETNQSVVHCQCTQFSVISGYVQSAKYLRQEVPLEELELKLTTCKIIFMTTATTIGIISLLMLFTLIKKKRSNYIFLLITTPPIDLFT</sequence>
<evidence type="ECO:0000256" key="1">
    <source>
        <dbReference type="SAM" id="Phobius"/>
    </source>
</evidence>
<evidence type="ECO:0000313" key="3">
    <source>
        <dbReference type="Proteomes" id="UP001168821"/>
    </source>
</evidence>
<keyword evidence="3" id="KW-1185">Reference proteome</keyword>
<gene>
    <name evidence="2" type="ORF">Zmor_026164</name>
</gene>
<proteinExistence type="predicted"/>
<name>A0AA38HYM9_9CUCU</name>
<keyword evidence="1" id="KW-1133">Transmembrane helix</keyword>
<comment type="caution">
    <text evidence="2">The sequence shown here is derived from an EMBL/GenBank/DDBJ whole genome shotgun (WGS) entry which is preliminary data.</text>
</comment>
<evidence type="ECO:0008006" key="4">
    <source>
        <dbReference type="Google" id="ProtNLM"/>
    </source>
</evidence>